<evidence type="ECO:0000313" key="2">
    <source>
        <dbReference type="Proteomes" id="UP001596106"/>
    </source>
</evidence>
<dbReference type="RefSeq" id="WP_379847589.1">
    <property type="nucleotide sequence ID" value="NZ_JBHSMA010000005.1"/>
</dbReference>
<dbReference type="InterPro" id="IPR011042">
    <property type="entry name" value="6-blade_b-propeller_TolB-like"/>
</dbReference>
<comment type="caution">
    <text evidence="1">The sequence shown here is derived from an EMBL/GenBank/DDBJ whole genome shotgun (WGS) entry which is preliminary data.</text>
</comment>
<sequence>MKIARSTFRSMLALLVVSGLIFGVTSCFKAIQDHAFPSPKKLALQSTVVSNLKSPIGIVEDTKGYLWITEAGSGTASPASGQVSVITPSGSIFPVITGFVSAQSPEGGPEGLNHLALKDGKLYILHGVTDRLYIADVSSFVPGVTAPLSASALASEDIGTYVKGEHPNAPDDPDSNPYNLIFGPDGDLYIADAGANAIIRRNKDTKALSIYATFPDITTSPKPFSGDVVPTGIVFDGTKFWVTSLTGAPFHPNIATIYHVTYGGATGVVSSYKTGFTTLTDIELSPDKKPLVTEFGFQAAGPPILGLVASGDDPNETLLDLTGSNPVDILRSNAADTYYIVLTSATDGKVIKVIATL</sequence>
<proteinExistence type="predicted"/>
<accession>A0ABW0IEG2</accession>
<dbReference type="Proteomes" id="UP001596106">
    <property type="component" value="Unassembled WGS sequence"/>
</dbReference>
<keyword evidence="2" id="KW-1185">Reference proteome</keyword>
<evidence type="ECO:0000313" key="1">
    <source>
        <dbReference type="EMBL" id="MFC5411113.1"/>
    </source>
</evidence>
<name>A0ABW0IEG2_9BACT</name>
<organism evidence="1 2">
    <name type="scientific">Larkinella bovis</name>
    <dbReference type="NCBI Taxonomy" id="683041"/>
    <lineage>
        <taxon>Bacteria</taxon>
        <taxon>Pseudomonadati</taxon>
        <taxon>Bacteroidota</taxon>
        <taxon>Cytophagia</taxon>
        <taxon>Cytophagales</taxon>
        <taxon>Spirosomataceae</taxon>
        <taxon>Larkinella</taxon>
    </lineage>
</organism>
<dbReference type="Gene3D" id="2.120.10.30">
    <property type="entry name" value="TolB, C-terminal domain"/>
    <property type="match status" value="1"/>
</dbReference>
<dbReference type="EMBL" id="JBHSMA010000005">
    <property type="protein sequence ID" value="MFC5411113.1"/>
    <property type="molecule type" value="Genomic_DNA"/>
</dbReference>
<reference evidence="2" key="1">
    <citation type="journal article" date="2019" name="Int. J. Syst. Evol. Microbiol.">
        <title>The Global Catalogue of Microorganisms (GCM) 10K type strain sequencing project: providing services to taxonomists for standard genome sequencing and annotation.</title>
        <authorList>
            <consortium name="The Broad Institute Genomics Platform"/>
            <consortium name="The Broad Institute Genome Sequencing Center for Infectious Disease"/>
            <person name="Wu L."/>
            <person name="Ma J."/>
        </authorList>
    </citation>
    <scope>NUCLEOTIDE SEQUENCE [LARGE SCALE GENOMIC DNA]</scope>
    <source>
        <strain evidence="2">CCUG 55250</strain>
    </source>
</reference>
<gene>
    <name evidence="1" type="ORF">ACFPMF_17460</name>
</gene>
<dbReference type="NCBIfam" id="NF033206">
    <property type="entry name" value="ScyE_fam"/>
    <property type="match status" value="1"/>
</dbReference>
<dbReference type="InterPro" id="IPR048031">
    <property type="entry name" value="ScyD/ScyE-like"/>
</dbReference>
<protein>
    <submittedName>
        <fullName evidence="1">ScyD/ScyE family protein</fullName>
    </submittedName>
</protein>
<dbReference type="SUPFAM" id="SSF101898">
    <property type="entry name" value="NHL repeat"/>
    <property type="match status" value="1"/>
</dbReference>
<dbReference type="PROSITE" id="PS51257">
    <property type="entry name" value="PROKAR_LIPOPROTEIN"/>
    <property type="match status" value="1"/>
</dbReference>